<keyword evidence="3 12" id="KW-0732">Signal</keyword>
<dbReference type="InterPro" id="IPR036179">
    <property type="entry name" value="Ig-like_dom_sf"/>
</dbReference>
<dbReference type="InterPro" id="IPR013106">
    <property type="entry name" value="Ig_V-set"/>
</dbReference>
<evidence type="ECO:0000256" key="5">
    <source>
        <dbReference type="ARBA" id="ARBA00022989"/>
    </source>
</evidence>
<dbReference type="GO" id="GO:0050776">
    <property type="term" value="P:regulation of immune response"/>
    <property type="evidence" value="ECO:0007669"/>
    <property type="project" value="InterPro"/>
</dbReference>
<evidence type="ECO:0000256" key="4">
    <source>
        <dbReference type="ARBA" id="ARBA00022859"/>
    </source>
</evidence>
<name>A0AAV1ESE0_XYRNO</name>
<feature type="chain" id="PRO_5043381968" evidence="12">
    <location>
        <begin position="22"/>
        <end position="208"/>
    </location>
</feature>
<evidence type="ECO:0000256" key="9">
    <source>
        <dbReference type="ARBA" id="ARBA00023180"/>
    </source>
</evidence>
<dbReference type="InterPro" id="IPR042414">
    <property type="entry name" value="CD8B"/>
</dbReference>
<keyword evidence="2 11" id="KW-0812">Transmembrane</keyword>
<feature type="domain" description="Ig-like" evidence="13">
    <location>
        <begin position="24"/>
        <end position="121"/>
    </location>
</feature>
<evidence type="ECO:0000256" key="6">
    <source>
        <dbReference type="ARBA" id="ARBA00023130"/>
    </source>
</evidence>
<evidence type="ECO:0000313" key="14">
    <source>
        <dbReference type="EMBL" id="CAJ1051481.1"/>
    </source>
</evidence>
<dbReference type="GO" id="GO:0009986">
    <property type="term" value="C:cell surface"/>
    <property type="evidence" value="ECO:0007669"/>
    <property type="project" value="TreeGrafter"/>
</dbReference>
<feature type="transmembrane region" description="Helical" evidence="11">
    <location>
        <begin position="171"/>
        <end position="193"/>
    </location>
</feature>
<accession>A0AAV1ESE0</accession>
<dbReference type="PROSITE" id="PS50835">
    <property type="entry name" value="IG_LIKE"/>
    <property type="match status" value="1"/>
</dbReference>
<dbReference type="AlphaFoldDB" id="A0AAV1ESE0"/>
<evidence type="ECO:0000256" key="1">
    <source>
        <dbReference type="ARBA" id="ARBA00004479"/>
    </source>
</evidence>
<evidence type="ECO:0000256" key="8">
    <source>
        <dbReference type="ARBA" id="ARBA00023157"/>
    </source>
</evidence>
<evidence type="ECO:0000256" key="11">
    <source>
        <dbReference type="SAM" id="Phobius"/>
    </source>
</evidence>
<keyword evidence="15" id="KW-1185">Reference proteome</keyword>
<evidence type="ECO:0000256" key="7">
    <source>
        <dbReference type="ARBA" id="ARBA00023136"/>
    </source>
</evidence>
<organism evidence="14 15">
    <name type="scientific">Xyrichtys novacula</name>
    <name type="common">Pearly razorfish</name>
    <name type="synonym">Hemipteronotus novacula</name>
    <dbReference type="NCBI Taxonomy" id="13765"/>
    <lineage>
        <taxon>Eukaryota</taxon>
        <taxon>Metazoa</taxon>
        <taxon>Chordata</taxon>
        <taxon>Craniata</taxon>
        <taxon>Vertebrata</taxon>
        <taxon>Euteleostomi</taxon>
        <taxon>Actinopterygii</taxon>
        <taxon>Neopterygii</taxon>
        <taxon>Teleostei</taxon>
        <taxon>Neoteleostei</taxon>
        <taxon>Acanthomorphata</taxon>
        <taxon>Eupercaria</taxon>
        <taxon>Labriformes</taxon>
        <taxon>Labridae</taxon>
        <taxon>Xyrichtys</taxon>
    </lineage>
</organism>
<comment type="subcellular location">
    <subcellularLocation>
        <location evidence="1">Membrane</location>
        <topology evidence="1">Single-pass type I membrane protein</topology>
    </subcellularLocation>
</comment>
<reference evidence="14" key="1">
    <citation type="submission" date="2023-08" db="EMBL/GenBank/DDBJ databases">
        <authorList>
            <person name="Alioto T."/>
            <person name="Alioto T."/>
            <person name="Gomez Garrido J."/>
        </authorList>
    </citation>
    <scope>NUCLEOTIDE SEQUENCE</scope>
</reference>
<evidence type="ECO:0000259" key="13">
    <source>
        <dbReference type="PROSITE" id="PS50835"/>
    </source>
</evidence>
<keyword evidence="8" id="KW-1015">Disulfide bond</keyword>
<sequence>MILLSLAWTLSIASLWTSVLGFSPILKEESVSVRYPKLLSNETIDCNCANISCDTVFWFRTISHTKEVQFIGKCNNANRETHGDGVDKTKFKLSKNGGLSTLRIHSVTQEDTGIYSCVVKDRKNSEMWRPGFHLLPGVSPPTVPPVTKSKPRVPCRCSEDNSQQDDCGSLILWPLVGIISTLALTLFCMLYYFSRLPKKCKHHFVKKR</sequence>
<dbReference type="InterPro" id="IPR007110">
    <property type="entry name" value="Ig-like_dom"/>
</dbReference>
<evidence type="ECO:0000256" key="2">
    <source>
        <dbReference type="ARBA" id="ARBA00022692"/>
    </source>
</evidence>
<keyword evidence="5 11" id="KW-1133">Transmembrane helix</keyword>
<dbReference type="Gene3D" id="2.60.40.10">
    <property type="entry name" value="Immunoglobulins"/>
    <property type="match status" value="1"/>
</dbReference>
<protein>
    <submittedName>
        <fullName evidence="14">Uncharacterized protein cd8b</fullName>
    </submittedName>
</protein>
<dbReference type="Pfam" id="PF07686">
    <property type="entry name" value="V-set"/>
    <property type="match status" value="1"/>
</dbReference>
<dbReference type="GO" id="GO:0042288">
    <property type="term" value="F:MHC class I protein binding"/>
    <property type="evidence" value="ECO:0007669"/>
    <property type="project" value="InterPro"/>
</dbReference>
<keyword evidence="4" id="KW-0391">Immunity</keyword>
<keyword evidence="9" id="KW-0325">Glycoprotein</keyword>
<dbReference type="PANTHER" id="PTHR11292:SF7">
    <property type="entry name" value="T-CELL SURFACE GLYCOPROTEIN CD8 BETA CHAIN-RELATED"/>
    <property type="match status" value="1"/>
</dbReference>
<dbReference type="GO" id="GO:0002250">
    <property type="term" value="P:adaptive immune response"/>
    <property type="evidence" value="ECO:0007669"/>
    <property type="project" value="UniProtKB-KW"/>
</dbReference>
<keyword evidence="6" id="KW-1064">Adaptive immunity</keyword>
<evidence type="ECO:0000256" key="10">
    <source>
        <dbReference type="ARBA" id="ARBA00023319"/>
    </source>
</evidence>
<keyword evidence="7 11" id="KW-0472">Membrane</keyword>
<evidence type="ECO:0000256" key="3">
    <source>
        <dbReference type="ARBA" id="ARBA00022729"/>
    </source>
</evidence>
<evidence type="ECO:0000313" key="15">
    <source>
        <dbReference type="Proteomes" id="UP001178508"/>
    </source>
</evidence>
<feature type="signal peptide" evidence="12">
    <location>
        <begin position="1"/>
        <end position="21"/>
    </location>
</feature>
<dbReference type="PANTHER" id="PTHR11292">
    <property type="entry name" value="T-CELL SURFACE GLYCOPROTEIN CD8 BETA CHAIN"/>
    <property type="match status" value="1"/>
</dbReference>
<dbReference type="SUPFAM" id="SSF48726">
    <property type="entry name" value="Immunoglobulin"/>
    <property type="match status" value="1"/>
</dbReference>
<dbReference type="EMBL" id="OY660865">
    <property type="protein sequence ID" value="CAJ1051481.1"/>
    <property type="molecule type" value="Genomic_DNA"/>
</dbReference>
<dbReference type="InterPro" id="IPR013783">
    <property type="entry name" value="Ig-like_fold"/>
</dbReference>
<evidence type="ECO:0000256" key="12">
    <source>
        <dbReference type="SAM" id="SignalP"/>
    </source>
</evidence>
<dbReference type="GO" id="GO:0015026">
    <property type="term" value="F:coreceptor activity"/>
    <property type="evidence" value="ECO:0007669"/>
    <property type="project" value="InterPro"/>
</dbReference>
<proteinExistence type="predicted"/>
<dbReference type="GO" id="GO:0016020">
    <property type="term" value="C:membrane"/>
    <property type="evidence" value="ECO:0007669"/>
    <property type="project" value="UniProtKB-SubCell"/>
</dbReference>
<keyword evidence="10" id="KW-0393">Immunoglobulin domain</keyword>
<gene>
    <name evidence="14" type="ORF">XNOV1_A019277</name>
</gene>
<dbReference type="Proteomes" id="UP001178508">
    <property type="component" value="Chromosome 2"/>
</dbReference>